<dbReference type="GO" id="GO:0000049">
    <property type="term" value="F:tRNA binding"/>
    <property type="evidence" value="ECO:0007669"/>
    <property type="project" value="UniProtKB-KW"/>
</dbReference>
<evidence type="ECO:0000259" key="13">
    <source>
        <dbReference type="PROSITE" id="PS50860"/>
    </source>
</evidence>
<dbReference type="FunFam" id="3.30.980.10:FF:000004">
    <property type="entry name" value="Alanine--tRNA ligase, cytoplasmic"/>
    <property type="match status" value="1"/>
</dbReference>
<sequence length="870" mass="98054">MNSKEIRDKFLNFFKEKGHKIVASAPMVIKDDPTLLFTNAGMNQFKAFFLGIGVTKNTRVTDTQKCLRVSGKHNDLEEVGKDTYHHTMFEMLGNWSFGDYFKKDAIQWAWELLTEEFGIDKESLYVSVFEGSTEDGLDMDKEAFDLWKAIVPEDRILLGNKKDNFWEMGDQGPCGPCSEIHVDIRSDAEKAKVSGASLVNNDHPQVVEIWNLVFMQYNRKADGRLENLPAKHVDTGMGFERLCMVLQGKKSNYDTDVFTPIIREIEQVTNSKYGKQDETDIAIRVISDHIRAVSFSIADGQLPSNTGAGYVIRRILRRAVRYGFTFLDTKGPFMFRLVNVLTDTMGDAFPELKEQRQLIENVIKEEEHSFLNTLEQGLTLLDQVVAGSQGKQVDGRKAFELYDTYGFPVDLTSLILQEKGYSLDEKGFQTAMQEQKDRSKSASKTTKEDWTMLLEDSEQEFVGYDFLEADVKLVKYRKITSKKDGEQYQLVFNLTPFYPEGGGQVGDKGYLEVPNGDVIYIVDTKRENNEIVHFTKDLPKHLNETFKAVVDAAQRRRTEANHTATHLLHQALREVLGTHVEQKGSAVHSKYLRFDFSHFAKMTDGELRSVEQFVNARITGQLPSEENRSVPMEKALEQGAMALFGEKYGDAVRTVRFGKSIELCGGTHVKNTADIWHFKIRSEGAVAAGIRRIEAITSDAVKDFYEENDRKLSEIKSKLNNPQDLIKALESMQEENVKLKKEVESHLKDKAKNLKAALQNELEDINGMQFLAQKVDLDAGGIKDLCFEMGNNRNDLFLLFGTEQNGKALLSCYISKKLVAEKDLNAGTIVRELGKYIQGGGGGQPFFATAGGKNPAGIDAALEKARGYVV</sequence>
<keyword evidence="7 11" id="KW-0067">ATP-binding</keyword>
<dbReference type="InterPro" id="IPR003156">
    <property type="entry name" value="DHHA1_dom"/>
</dbReference>
<dbReference type="RefSeq" id="WP_091873995.1">
    <property type="nucleotide sequence ID" value="NZ_FNAO01000013.1"/>
</dbReference>
<dbReference type="InterPro" id="IPR045864">
    <property type="entry name" value="aa-tRNA-synth_II/BPL/LPL"/>
</dbReference>
<dbReference type="GO" id="GO:0004813">
    <property type="term" value="F:alanine-tRNA ligase activity"/>
    <property type="evidence" value="ECO:0007669"/>
    <property type="project" value="UniProtKB-UniRule"/>
</dbReference>
<dbReference type="AlphaFoldDB" id="A0A1G7INK6"/>
<comment type="function">
    <text evidence="11">Catalyzes the attachment of alanine to tRNA(Ala) in a two-step reaction: alanine is first activated by ATP to form Ala-AMP and then transferred to the acceptor end of tRNA(Ala). Also edits incorrectly charged Ser-tRNA(Ala) and Gly-tRNA(Ala) via its editing domain.</text>
</comment>
<evidence type="ECO:0000256" key="12">
    <source>
        <dbReference type="SAM" id="Coils"/>
    </source>
</evidence>
<dbReference type="Gene3D" id="2.40.30.130">
    <property type="match status" value="1"/>
</dbReference>
<dbReference type="STRING" id="641691.SAMN05421636_11325"/>
<dbReference type="InterPro" id="IPR018163">
    <property type="entry name" value="Thr/Ala-tRNA-synth_IIc_edit"/>
</dbReference>
<dbReference type="InterPro" id="IPR050058">
    <property type="entry name" value="Ala-tRNA_ligase"/>
</dbReference>
<dbReference type="HAMAP" id="MF_00036_B">
    <property type="entry name" value="Ala_tRNA_synth_B"/>
    <property type="match status" value="1"/>
</dbReference>
<feature type="binding site" evidence="11">
    <location>
        <position position="566"/>
    </location>
    <ligand>
        <name>Zn(2+)</name>
        <dbReference type="ChEBI" id="CHEBI:29105"/>
    </ligand>
</feature>
<evidence type="ECO:0000313" key="15">
    <source>
        <dbReference type="Proteomes" id="UP000199109"/>
    </source>
</evidence>
<evidence type="ECO:0000256" key="2">
    <source>
        <dbReference type="ARBA" id="ARBA00022555"/>
    </source>
</evidence>
<dbReference type="SUPFAM" id="SSF50447">
    <property type="entry name" value="Translation proteins"/>
    <property type="match status" value="1"/>
</dbReference>
<keyword evidence="6 11" id="KW-0862">Zinc</keyword>
<evidence type="ECO:0000256" key="5">
    <source>
        <dbReference type="ARBA" id="ARBA00022741"/>
    </source>
</evidence>
<dbReference type="FunFam" id="3.10.310.40:FF:000001">
    <property type="entry name" value="Alanine--tRNA ligase"/>
    <property type="match status" value="1"/>
</dbReference>
<keyword evidence="3 11" id="KW-0436">Ligase</keyword>
<dbReference type="InterPro" id="IPR023033">
    <property type="entry name" value="Ala_tRNA_ligase_euk/bac"/>
</dbReference>
<evidence type="ECO:0000256" key="6">
    <source>
        <dbReference type="ARBA" id="ARBA00022833"/>
    </source>
</evidence>
<evidence type="ECO:0000313" key="14">
    <source>
        <dbReference type="EMBL" id="SDF14297.1"/>
    </source>
</evidence>
<dbReference type="GO" id="GO:0005737">
    <property type="term" value="C:cytoplasm"/>
    <property type="evidence" value="ECO:0007669"/>
    <property type="project" value="UniProtKB-SubCell"/>
</dbReference>
<dbReference type="InterPro" id="IPR018165">
    <property type="entry name" value="Ala-tRNA-synth_IIc_core"/>
</dbReference>
<dbReference type="GO" id="GO:0002161">
    <property type="term" value="F:aminoacyl-tRNA deacylase activity"/>
    <property type="evidence" value="ECO:0007669"/>
    <property type="project" value="TreeGrafter"/>
</dbReference>
<dbReference type="Gene3D" id="3.30.930.10">
    <property type="entry name" value="Bira Bifunctional Protein, Domain 2"/>
    <property type="match status" value="1"/>
</dbReference>
<evidence type="ECO:0000256" key="4">
    <source>
        <dbReference type="ARBA" id="ARBA00022723"/>
    </source>
</evidence>
<dbReference type="FunFam" id="3.30.54.20:FF:000001">
    <property type="entry name" value="Alanine--tRNA ligase"/>
    <property type="match status" value="1"/>
</dbReference>
<keyword evidence="8 11" id="KW-0694">RNA-binding</keyword>
<dbReference type="Pfam" id="PF02272">
    <property type="entry name" value="DHHA1"/>
    <property type="match status" value="1"/>
</dbReference>
<evidence type="ECO:0000256" key="1">
    <source>
        <dbReference type="ARBA" id="ARBA00008226"/>
    </source>
</evidence>
<dbReference type="InterPro" id="IPR018164">
    <property type="entry name" value="Ala-tRNA-synth_IIc_N"/>
</dbReference>
<evidence type="ECO:0000256" key="8">
    <source>
        <dbReference type="ARBA" id="ARBA00022884"/>
    </source>
</evidence>
<keyword evidence="15" id="KW-1185">Reference proteome</keyword>
<feature type="binding site" evidence="11">
    <location>
        <position position="562"/>
    </location>
    <ligand>
        <name>Zn(2+)</name>
        <dbReference type="ChEBI" id="CHEBI:29105"/>
    </ligand>
</feature>
<dbReference type="GO" id="GO:0005524">
    <property type="term" value="F:ATP binding"/>
    <property type="evidence" value="ECO:0007669"/>
    <property type="project" value="UniProtKB-UniRule"/>
</dbReference>
<keyword evidence="4 11" id="KW-0479">Metal-binding</keyword>
<dbReference type="Pfam" id="PF01411">
    <property type="entry name" value="tRNA-synt_2c"/>
    <property type="match status" value="1"/>
</dbReference>
<evidence type="ECO:0000256" key="10">
    <source>
        <dbReference type="ARBA" id="ARBA00023146"/>
    </source>
</evidence>
<dbReference type="SMART" id="SM00863">
    <property type="entry name" value="tRNA_SAD"/>
    <property type="match status" value="1"/>
</dbReference>
<protein>
    <recommendedName>
        <fullName evidence="11">Alanine--tRNA ligase</fullName>
        <ecNumber evidence="11">6.1.1.7</ecNumber>
    </recommendedName>
    <alternativeName>
        <fullName evidence="11">Alanyl-tRNA synthetase</fullName>
        <shortName evidence="11">AlaRS</shortName>
    </alternativeName>
</protein>
<keyword evidence="10 11" id="KW-0030">Aminoacyl-tRNA synthetase</keyword>
<keyword evidence="12" id="KW-0175">Coiled coil</keyword>
<dbReference type="EMBL" id="FNAO01000013">
    <property type="protein sequence ID" value="SDF14297.1"/>
    <property type="molecule type" value="Genomic_DNA"/>
</dbReference>
<dbReference type="GO" id="GO:0006419">
    <property type="term" value="P:alanyl-tRNA aminoacylation"/>
    <property type="evidence" value="ECO:0007669"/>
    <property type="project" value="UniProtKB-UniRule"/>
</dbReference>
<evidence type="ECO:0000256" key="7">
    <source>
        <dbReference type="ARBA" id="ARBA00022840"/>
    </source>
</evidence>
<feature type="coiled-coil region" evidence="12">
    <location>
        <begin position="729"/>
        <end position="768"/>
    </location>
</feature>
<comment type="subcellular location">
    <subcellularLocation>
        <location evidence="11">Cytoplasm</location>
    </subcellularLocation>
</comment>
<proteinExistence type="inferred from homology"/>
<comment type="cofactor">
    <cofactor evidence="11">
        <name>Zn(2+)</name>
        <dbReference type="ChEBI" id="CHEBI:29105"/>
    </cofactor>
    <text evidence="11">Binds 1 zinc ion per subunit.</text>
</comment>
<dbReference type="Pfam" id="PF07973">
    <property type="entry name" value="tRNA_SAD"/>
    <property type="match status" value="1"/>
</dbReference>
<keyword evidence="11" id="KW-0963">Cytoplasm</keyword>
<dbReference type="Proteomes" id="UP000199109">
    <property type="component" value="Unassembled WGS sequence"/>
</dbReference>
<comment type="domain">
    <text evidence="11">Consists of three domains; the N-terminal catalytic domain, the editing domain and the C-terminal C-Ala domain. The editing domain removes incorrectly charged amino acids, while the C-Ala domain, along with tRNA(Ala), serves as a bridge to cooperatively bring together the editing and aminoacylation centers thus stimulating deacylation of misacylated tRNAs.</text>
</comment>
<dbReference type="Gene3D" id="3.30.980.10">
    <property type="entry name" value="Threonyl-trna Synthetase, Chain A, domain 2"/>
    <property type="match status" value="1"/>
</dbReference>
<dbReference type="InterPro" id="IPR018162">
    <property type="entry name" value="Ala-tRNA-ligase_IIc_anticod-bd"/>
</dbReference>
<evidence type="ECO:0000256" key="3">
    <source>
        <dbReference type="ARBA" id="ARBA00022598"/>
    </source>
</evidence>
<dbReference type="NCBIfam" id="TIGR00344">
    <property type="entry name" value="alaS"/>
    <property type="match status" value="1"/>
</dbReference>
<dbReference type="CDD" id="cd00673">
    <property type="entry name" value="AlaRS_core"/>
    <property type="match status" value="1"/>
</dbReference>
<dbReference type="PROSITE" id="PS50860">
    <property type="entry name" value="AA_TRNA_LIGASE_II_ALA"/>
    <property type="match status" value="1"/>
</dbReference>
<dbReference type="SUPFAM" id="SSF55186">
    <property type="entry name" value="ThrRS/AlaRS common domain"/>
    <property type="match status" value="1"/>
</dbReference>
<gene>
    <name evidence="11" type="primary">alaS</name>
    <name evidence="14" type="ORF">SAMN05421636_11325</name>
</gene>
<dbReference type="InterPro" id="IPR009000">
    <property type="entry name" value="Transl_B-barrel_sf"/>
</dbReference>
<dbReference type="EC" id="6.1.1.7" evidence="11"/>
<dbReference type="InterPro" id="IPR002318">
    <property type="entry name" value="Ala-tRNA-lgiase_IIc"/>
</dbReference>
<name>A0A1G7INK6_9FLAO</name>
<feature type="binding site" evidence="11">
    <location>
        <position position="668"/>
    </location>
    <ligand>
        <name>Zn(2+)</name>
        <dbReference type="ChEBI" id="CHEBI:29105"/>
    </ligand>
</feature>
<dbReference type="SUPFAM" id="SSF101353">
    <property type="entry name" value="Putative anticodon-binding domain of alanyl-tRNA synthetase (AlaRS)"/>
    <property type="match status" value="1"/>
</dbReference>
<dbReference type="Gene3D" id="3.30.54.20">
    <property type="match status" value="1"/>
</dbReference>
<dbReference type="FunFam" id="3.30.930.10:FF:000011">
    <property type="entry name" value="Alanine--tRNA ligase, cytoplasmic"/>
    <property type="match status" value="1"/>
</dbReference>
<dbReference type="OrthoDB" id="9803884at2"/>
<comment type="catalytic activity">
    <reaction evidence="11">
        <text>tRNA(Ala) + L-alanine + ATP = L-alanyl-tRNA(Ala) + AMP + diphosphate</text>
        <dbReference type="Rhea" id="RHEA:12540"/>
        <dbReference type="Rhea" id="RHEA-COMP:9657"/>
        <dbReference type="Rhea" id="RHEA-COMP:9923"/>
        <dbReference type="ChEBI" id="CHEBI:30616"/>
        <dbReference type="ChEBI" id="CHEBI:33019"/>
        <dbReference type="ChEBI" id="CHEBI:57972"/>
        <dbReference type="ChEBI" id="CHEBI:78442"/>
        <dbReference type="ChEBI" id="CHEBI:78497"/>
        <dbReference type="ChEBI" id="CHEBI:456215"/>
        <dbReference type="EC" id="6.1.1.7"/>
    </reaction>
</comment>
<dbReference type="SUPFAM" id="SSF55681">
    <property type="entry name" value="Class II aaRS and biotin synthetases"/>
    <property type="match status" value="1"/>
</dbReference>
<dbReference type="PANTHER" id="PTHR11777">
    <property type="entry name" value="ALANYL-TRNA SYNTHETASE"/>
    <property type="match status" value="1"/>
</dbReference>
<dbReference type="InterPro" id="IPR012947">
    <property type="entry name" value="tRNA_SAD"/>
</dbReference>
<evidence type="ECO:0000256" key="9">
    <source>
        <dbReference type="ARBA" id="ARBA00022917"/>
    </source>
</evidence>
<reference evidence="14 15" key="1">
    <citation type="submission" date="2016-10" db="EMBL/GenBank/DDBJ databases">
        <authorList>
            <person name="de Groot N.N."/>
        </authorList>
    </citation>
    <scope>NUCLEOTIDE SEQUENCE [LARGE SCALE GENOMIC DNA]</scope>
    <source>
        <strain evidence="14 15">DSM 23421</strain>
    </source>
</reference>
<keyword evidence="2 11" id="KW-0820">tRNA-binding</keyword>
<dbReference type="Gene3D" id="3.10.310.40">
    <property type="match status" value="1"/>
</dbReference>
<dbReference type="GO" id="GO:0008270">
    <property type="term" value="F:zinc ion binding"/>
    <property type="evidence" value="ECO:0007669"/>
    <property type="project" value="UniProtKB-UniRule"/>
</dbReference>
<feature type="domain" description="Alanyl-transfer RNA synthetases family profile" evidence="13">
    <location>
        <begin position="1"/>
        <end position="707"/>
    </location>
</feature>
<accession>A0A1G7INK6</accession>
<dbReference type="PRINTS" id="PR00980">
    <property type="entry name" value="TRNASYNTHALA"/>
</dbReference>
<dbReference type="PANTHER" id="PTHR11777:SF9">
    <property type="entry name" value="ALANINE--TRNA LIGASE, CYTOPLASMIC"/>
    <property type="match status" value="1"/>
</dbReference>
<organism evidence="14 15">
    <name type="scientific">Pricia antarctica</name>
    <dbReference type="NCBI Taxonomy" id="641691"/>
    <lineage>
        <taxon>Bacteria</taxon>
        <taxon>Pseudomonadati</taxon>
        <taxon>Bacteroidota</taxon>
        <taxon>Flavobacteriia</taxon>
        <taxon>Flavobacteriales</taxon>
        <taxon>Flavobacteriaceae</taxon>
        <taxon>Pricia</taxon>
    </lineage>
</organism>
<keyword evidence="9 11" id="KW-0648">Protein biosynthesis</keyword>
<keyword evidence="5 11" id="KW-0547">Nucleotide-binding</keyword>
<feature type="binding site" evidence="11">
    <location>
        <position position="664"/>
    </location>
    <ligand>
        <name>Zn(2+)</name>
        <dbReference type="ChEBI" id="CHEBI:29105"/>
    </ligand>
</feature>
<comment type="similarity">
    <text evidence="1 11">Belongs to the class-II aminoacyl-tRNA synthetase family.</text>
</comment>
<evidence type="ECO:0000256" key="11">
    <source>
        <dbReference type="HAMAP-Rule" id="MF_00036"/>
    </source>
</evidence>